<evidence type="ECO:0000259" key="11">
    <source>
        <dbReference type="PROSITE" id="PS51755"/>
    </source>
</evidence>
<dbReference type="PROSITE" id="PS50110">
    <property type="entry name" value="RESPONSE_REGULATORY"/>
    <property type="match status" value="1"/>
</dbReference>
<dbReference type="InterPro" id="IPR011006">
    <property type="entry name" value="CheY-like_superfamily"/>
</dbReference>
<comment type="function">
    <text evidence="7">May play the central regulatory role in sporulation. It may be an element of the effector pathway responsible for the activation of sporulation genes in response to nutritional stress. Spo0A may act in concert with spo0H (a sigma factor) to control the expression of some genes that are critical to the sporulation process.</text>
</comment>
<evidence type="ECO:0000256" key="9">
    <source>
        <dbReference type="PROSITE-ProRule" id="PRU01091"/>
    </source>
</evidence>
<dbReference type="EMBL" id="JAGGJX010000001">
    <property type="protein sequence ID" value="MBP1853993.1"/>
    <property type="molecule type" value="Genomic_DNA"/>
</dbReference>
<dbReference type="Gene3D" id="3.40.50.2300">
    <property type="match status" value="1"/>
</dbReference>
<evidence type="ECO:0000259" key="10">
    <source>
        <dbReference type="PROSITE" id="PS50110"/>
    </source>
</evidence>
<dbReference type="PANTHER" id="PTHR48111">
    <property type="entry name" value="REGULATOR OF RPOS"/>
    <property type="match status" value="1"/>
</dbReference>
<dbReference type="InterPro" id="IPR039420">
    <property type="entry name" value="WalR-like"/>
</dbReference>
<dbReference type="SUPFAM" id="SSF46894">
    <property type="entry name" value="C-terminal effector domain of the bipartite response regulators"/>
    <property type="match status" value="1"/>
</dbReference>
<keyword evidence="3" id="KW-0902">Two-component regulatory system</keyword>
<dbReference type="InterPro" id="IPR001789">
    <property type="entry name" value="Sig_transdc_resp-reg_receiver"/>
</dbReference>
<dbReference type="CDD" id="cd00383">
    <property type="entry name" value="trans_reg_C"/>
    <property type="match status" value="1"/>
</dbReference>
<evidence type="ECO:0000256" key="3">
    <source>
        <dbReference type="ARBA" id="ARBA00023012"/>
    </source>
</evidence>
<keyword evidence="13" id="KW-1185">Reference proteome</keyword>
<evidence type="ECO:0000256" key="5">
    <source>
        <dbReference type="ARBA" id="ARBA00023125"/>
    </source>
</evidence>
<evidence type="ECO:0000256" key="8">
    <source>
        <dbReference type="PROSITE-ProRule" id="PRU00169"/>
    </source>
</evidence>
<keyword evidence="4" id="KW-0805">Transcription regulation</keyword>
<keyword evidence="5 9" id="KW-0238">DNA-binding</keyword>
<keyword evidence="6" id="KW-0804">Transcription</keyword>
<gene>
    <name evidence="12" type="ORF">J2Z43_000383</name>
</gene>
<protein>
    <recommendedName>
        <fullName evidence="1">Stage 0 sporulation protein A homolog</fullName>
    </recommendedName>
</protein>
<dbReference type="Proteomes" id="UP000767291">
    <property type="component" value="Unassembled WGS sequence"/>
</dbReference>
<evidence type="ECO:0000256" key="2">
    <source>
        <dbReference type="ARBA" id="ARBA00022553"/>
    </source>
</evidence>
<evidence type="ECO:0000256" key="4">
    <source>
        <dbReference type="ARBA" id="ARBA00023015"/>
    </source>
</evidence>
<feature type="domain" description="Response regulatory" evidence="10">
    <location>
        <begin position="4"/>
        <end position="117"/>
    </location>
</feature>
<proteinExistence type="predicted"/>
<evidence type="ECO:0000256" key="1">
    <source>
        <dbReference type="ARBA" id="ARBA00018672"/>
    </source>
</evidence>
<comment type="caution">
    <text evidence="12">The sequence shown here is derived from an EMBL/GenBank/DDBJ whole genome shotgun (WGS) entry which is preliminary data.</text>
</comment>
<dbReference type="PROSITE" id="PS51755">
    <property type="entry name" value="OMPR_PHOB"/>
    <property type="match status" value="1"/>
</dbReference>
<feature type="domain" description="OmpR/PhoB-type" evidence="11">
    <location>
        <begin position="129"/>
        <end position="228"/>
    </location>
</feature>
<dbReference type="SMART" id="SM00862">
    <property type="entry name" value="Trans_reg_C"/>
    <property type="match status" value="1"/>
</dbReference>
<sequence length="229" mass="26638">MIHKILVVDDDKDLCEVLKKYLEIENYLVEFRHDGVSGLQEVLENSYQLVILDIMLPQKSGFEILTEVRKSSSVPILMLTAKDSEIDKVSGLRLGADDYLTKPFSMNEFIARVQSLIRRSTYFNESISKKELCFDGLVINPDTREVTVDNKKIDLTAKEFDLLYFLAQSRGKVFTKKQIYRNVWEEDYAFDDNNIMVHIRRLRKKIEHKPDAPKFIKTVWGVGYKFGGE</sequence>
<evidence type="ECO:0000256" key="6">
    <source>
        <dbReference type="ARBA" id="ARBA00023163"/>
    </source>
</evidence>
<organism evidence="12 13">
    <name type="scientific">Metaclostridioides mangenotii</name>
    <dbReference type="NCBI Taxonomy" id="1540"/>
    <lineage>
        <taxon>Bacteria</taxon>
        <taxon>Bacillati</taxon>
        <taxon>Bacillota</taxon>
        <taxon>Clostridia</taxon>
        <taxon>Peptostreptococcales</taxon>
        <taxon>Peptostreptococcaceae</taxon>
        <taxon>Metaclostridioides</taxon>
    </lineage>
</organism>
<feature type="modified residue" description="4-aspartylphosphate" evidence="8">
    <location>
        <position position="53"/>
    </location>
</feature>
<dbReference type="InterPro" id="IPR036388">
    <property type="entry name" value="WH-like_DNA-bd_sf"/>
</dbReference>
<reference evidence="12 13" key="1">
    <citation type="submission" date="2021-03" db="EMBL/GenBank/DDBJ databases">
        <title>Genomic Encyclopedia of Type Strains, Phase IV (KMG-IV): sequencing the most valuable type-strain genomes for metagenomic binning, comparative biology and taxonomic classification.</title>
        <authorList>
            <person name="Goeker M."/>
        </authorList>
    </citation>
    <scope>NUCLEOTIDE SEQUENCE [LARGE SCALE GENOMIC DNA]</scope>
    <source>
        <strain evidence="12 13">DSM 1289</strain>
    </source>
</reference>
<name>A0ABS4E7U4_9FIRM</name>
<dbReference type="InterPro" id="IPR016032">
    <property type="entry name" value="Sig_transdc_resp-reg_C-effctor"/>
</dbReference>
<dbReference type="Pfam" id="PF00486">
    <property type="entry name" value="Trans_reg_C"/>
    <property type="match status" value="1"/>
</dbReference>
<dbReference type="Gene3D" id="1.10.10.10">
    <property type="entry name" value="Winged helix-like DNA-binding domain superfamily/Winged helix DNA-binding domain"/>
    <property type="match status" value="1"/>
</dbReference>
<dbReference type="InterPro" id="IPR001867">
    <property type="entry name" value="OmpR/PhoB-type_DNA-bd"/>
</dbReference>
<dbReference type="Pfam" id="PF00072">
    <property type="entry name" value="Response_reg"/>
    <property type="match status" value="1"/>
</dbReference>
<dbReference type="PANTHER" id="PTHR48111:SF40">
    <property type="entry name" value="PHOSPHATE REGULON TRANSCRIPTIONAL REGULATORY PROTEIN PHOB"/>
    <property type="match status" value="1"/>
</dbReference>
<evidence type="ECO:0000256" key="7">
    <source>
        <dbReference type="ARBA" id="ARBA00024867"/>
    </source>
</evidence>
<evidence type="ECO:0000313" key="12">
    <source>
        <dbReference type="EMBL" id="MBP1853993.1"/>
    </source>
</evidence>
<feature type="DNA-binding region" description="OmpR/PhoB-type" evidence="9">
    <location>
        <begin position="129"/>
        <end position="228"/>
    </location>
</feature>
<keyword evidence="2 8" id="KW-0597">Phosphoprotein</keyword>
<dbReference type="GO" id="GO:0003677">
    <property type="term" value="F:DNA binding"/>
    <property type="evidence" value="ECO:0007669"/>
    <property type="project" value="UniProtKB-KW"/>
</dbReference>
<accession>A0ABS4E7U4</accession>
<evidence type="ECO:0000313" key="13">
    <source>
        <dbReference type="Proteomes" id="UP000767291"/>
    </source>
</evidence>
<dbReference type="SMART" id="SM00448">
    <property type="entry name" value="REC"/>
    <property type="match status" value="1"/>
</dbReference>
<dbReference type="Gene3D" id="6.10.250.690">
    <property type="match status" value="1"/>
</dbReference>
<dbReference type="SUPFAM" id="SSF52172">
    <property type="entry name" value="CheY-like"/>
    <property type="match status" value="1"/>
</dbReference>